<dbReference type="AlphaFoldDB" id="A0A1A8U1X2"/>
<reference evidence="2" key="2">
    <citation type="submission" date="2016-06" db="EMBL/GenBank/DDBJ databases">
        <title>The genome of a short-lived fish provides insights into sex chromosome evolution and the genetic control of aging.</title>
        <authorList>
            <person name="Reichwald K."/>
            <person name="Felder M."/>
            <person name="Petzold A."/>
            <person name="Koch P."/>
            <person name="Groth M."/>
            <person name="Platzer M."/>
        </authorList>
    </citation>
    <scope>NUCLEOTIDE SEQUENCE</scope>
    <source>
        <tissue evidence="2">Brain</tissue>
    </source>
</reference>
<evidence type="ECO:0000256" key="1">
    <source>
        <dbReference type="SAM" id="MobiDB-lite"/>
    </source>
</evidence>
<accession>A0A1A8U1X2</accession>
<feature type="non-terminal residue" evidence="2">
    <location>
        <position position="1"/>
    </location>
</feature>
<reference evidence="2" key="1">
    <citation type="submission" date="2016-05" db="EMBL/GenBank/DDBJ databases">
        <authorList>
            <person name="Lavstsen T."/>
            <person name="Jespersen J.S."/>
        </authorList>
    </citation>
    <scope>NUCLEOTIDE SEQUENCE</scope>
    <source>
        <tissue evidence="2">Brain</tissue>
    </source>
</reference>
<protein>
    <submittedName>
        <fullName evidence="2">Uncharacterized protein</fullName>
    </submittedName>
</protein>
<feature type="compositionally biased region" description="Polar residues" evidence="1">
    <location>
        <begin position="55"/>
        <end position="70"/>
    </location>
</feature>
<proteinExistence type="predicted"/>
<name>A0A1A8U1X2_NOTFU</name>
<feature type="region of interest" description="Disordered" evidence="1">
    <location>
        <begin position="33"/>
        <end position="78"/>
    </location>
</feature>
<evidence type="ECO:0000313" key="2">
    <source>
        <dbReference type="EMBL" id="SBS41367.1"/>
    </source>
</evidence>
<gene>
    <name evidence="2" type="primary">Nfu_g_1_004934</name>
</gene>
<feature type="compositionally biased region" description="Polar residues" evidence="1">
    <location>
        <begin position="12"/>
        <end position="21"/>
    </location>
</feature>
<feature type="region of interest" description="Disordered" evidence="1">
    <location>
        <begin position="1"/>
        <end position="21"/>
    </location>
</feature>
<feature type="compositionally biased region" description="Basic and acidic residues" evidence="1">
    <location>
        <begin position="38"/>
        <end position="54"/>
    </location>
</feature>
<dbReference type="EMBL" id="HAEJ01000910">
    <property type="protein sequence ID" value="SBS41367.1"/>
    <property type="molecule type" value="Transcribed_RNA"/>
</dbReference>
<sequence length="78" mass="8094">KPSFRLPIKPHTNPSVLATFSSGTTACGLTNISLSRESSSDPDRKALESFENGRDQTAISRGPGPTTSGPQAVLAPAL</sequence>
<dbReference type="EMBL" id="HADY01024227">
    <property type="protein sequence ID" value="SBP62712.1"/>
    <property type="molecule type" value="Transcribed_RNA"/>
</dbReference>
<organism evidence="2">
    <name type="scientific">Nothobranchius furzeri</name>
    <name type="common">Turquoise killifish</name>
    <dbReference type="NCBI Taxonomy" id="105023"/>
    <lineage>
        <taxon>Eukaryota</taxon>
        <taxon>Metazoa</taxon>
        <taxon>Chordata</taxon>
        <taxon>Craniata</taxon>
        <taxon>Vertebrata</taxon>
        <taxon>Euteleostomi</taxon>
        <taxon>Actinopterygii</taxon>
        <taxon>Neopterygii</taxon>
        <taxon>Teleostei</taxon>
        <taxon>Neoteleostei</taxon>
        <taxon>Acanthomorphata</taxon>
        <taxon>Ovalentaria</taxon>
        <taxon>Atherinomorphae</taxon>
        <taxon>Cyprinodontiformes</taxon>
        <taxon>Nothobranchiidae</taxon>
        <taxon>Nothobranchius</taxon>
    </lineage>
</organism>